<proteinExistence type="predicted"/>
<organism evidence="1 2">
    <name type="scientific">Rhizobium esperanzae</name>
    <dbReference type="NCBI Taxonomy" id="1967781"/>
    <lineage>
        <taxon>Bacteria</taxon>
        <taxon>Pseudomonadati</taxon>
        <taxon>Pseudomonadota</taxon>
        <taxon>Alphaproteobacteria</taxon>
        <taxon>Hyphomicrobiales</taxon>
        <taxon>Rhizobiaceae</taxon>
        <taxon>Rhizobium/Agrobacterium group</taxon>
        <taxon>Rhizobium</taxon>
    </lineage>
</organism>
<dbReference type="AlphaFoldDB" id="A0A7W6UKL6"/>
<name>A0A7W6UKL6_9HYPH</name>
<protein>
    <submittedName>
        <fullName evidence="1">Uncharacterized protein</fullName>
    </submittedName>
</protein>
<gene>
    <name evidence="1" type="ORF">GGE15_003225</name>
</gene>
<dbReference type="Proteomes" id="UP000533724">
    <property type="component" value="Unassembled WGS sequence"/>
</dbReference>
<sequence>MGSYPVEKLNDLWGEIRLSGTARQITIVQE</sequence>
<reference evidence="1 2" key="1">
    <citation type="submission" date="2020-08" db="EMBL/GenBank/DDBJ databases">
        <title>Genomic Encyclopedia of Type Strains, Phase IV (KMG-V): Genome sequencing to study the core and pangenomes of soil and plant-associated prokaryotes.</title>
        <authorList>
            <person name="Whitman W."/>
        </authorList>
    </citation>
    <scope>NUCLEOTIDE SEQUENCE [LARGE SCALE GENOMIC DNA]</scope>
    <source>
        <strain evidence="1 2">SEMIA 414</strain>
    </source>
</reference>
<comment type="caution">
    <text evidence="1">The sequence shown here is derived from an EMBL/GenBank/DDBJ whole genome shotgun (WGS) entry which is preliminary data.</text>
</comment>
<evidence type="ECO:0000313" key="1">
    <source>
        <dbReference type="EMBL" id="MBB4439949.1"/>
    </source>
</evidence>
<dbReference type="EMBL" id="JACIHI010000007">
    <property type="protein sequence ID" value="MBB4439949.1"/>
    <property type="molecule type" value="Genomic_DNA"/>
</dbReference>
<evidence type="ECO:0000313" key="2">
    <source>
        <dbReference type="Proteomes" id="UP000533724"/>
    </source>
</evidence>
<accession>A0A7W6UKL6</accession>